<dbReference type="AlphaFoldDB" id="A0A5C7FUE8"/>
<protein>
    <submittedName>
        <fullName evidence="3">Helix-turn-helix transcriptional regulator</fullName>
    </submittedName>
</protein>
<dbReference type="Proteomes" id="UP000321907">
    <property type="component" value="Unassembled WGS sequence"/>
</dbReference>
<evidence type="ECO:0000256" key="1">
    <source>
        <dbReference type="ARBA" id="ARBA00023125"/>
    </source>
</evidence>
<accession>A0A5C7FUE8</accession>
<dbReference type="SUPFAM" id="SSF47413">
    <property type="entry name" value="lambda repressor-like DNA-binding domains"/>
    <property type="match status" value="1"/>
</dbReference>
<dbReference type="RefSeq" id="WP_147929964.1">
    <property type="nucleotide sequence ID" value="NZ_VOXD01000008.1"/>
</dbReference>
<dbReference type="Pfam" id="PF01381">
    <property type="entry name" value="HTH_3"/>
    <property type="match status" value="1"/>
</dbReference>
<name>A0A5C7FUE8_9BACT</name>
<keyword evidence="1" id="KW-0238">DNA-binding</keyword>
<keyword evidence="4" id="KW-1185">Reference proteome</keyword>
<organism evidence="3 4">
    <name type="scientific">Neolewinella aurantiaca</name>
    <dbReference type="NCBI Taxonomy" id="2602767"/>
    <lineage>
        <taxon>Bacteria</taxon>
        <taxon>Pseudomonadati</taxon>
        <taxon>Bacteroidota</taxon>
        <taxon>Saprospiria</taxon>
        <taxon>Saprospirales</taxon>
        <taxon>Lewinellaceae</taxon>
        <taxon>Neolewinella</taxon>
    </lineage>
</organism>
<dbReference type="PROSITE" id="PS50943">
    <property type="entry name" value="HTH_CROC1"/>
    <property type="match status" value="1"/>
</dbReference>
<reference evidence="3 4" key="1">
    <citation type="submission" date="2019-08" db="EMBL/GenBank/DDBJ databases">
        <title>Lewinella sp. strain SSH13 Genome sequencing and assembly.</title>
        <authorList>
            <person name="Kim I."/>
        </authorList>
    </citation>
    <scope>NUCLEOTIDE SEQUENCE [LARGE SCALE GENOMIC DNA]</scope>
    <source>
        <strain evidence="3 4">SSH13</strain>
    </source>
</reference>
<dbReference type="CDD" id="cd00093">
    <property type="entry name" value="HTH_XRE"/>
    <property type="match status" value="1"/>
</dbReference>
<evidence type="ECO:0000313" key="4">
    <source>
        <dbReference type="Proteomes" id="UP000321907"/>
    </source>
</evidence>
<evidence type="ECO:0000259" key="2">
    <source>
        <dbReference type="PROSITE" id="PS50943"/>
    </source>
</evidence>
<dbReference type="Gene3D" id="1.10.260.40">
    <property type="entry name" value="lambda repressor-like DNA-binding domains"/>
    <property type="match status" value="1"/>
</dbReference>
<dbReference type="SMART" id="SM00530">
    <property type="entry name" value="HTH_XRE"/>
    <property type="match status" value="1"/>
</dbReference>
<gene>
    <name evidence="3" type="ORF">FUA23_06720</name>
</gene>
<dbReference type="GO" id="GO:0003677">
    <property type="term" value="F:DNA binding"/>
    <property type="evidence" value="ECO:0007669"/>
    <property type="project" value="UniProtKB-KW"/>
</dbReference>
<dbReference type="InterPro" id="IPR001387">
    <property type="entry name" value="Cro/C1-type_HTH"/>
</dbReference>
<proteinExistence type="predicted"/>
<dbReference type="PANTHER" id="PTHR46558:SF4">
    <property type="entry name" value="DNA-BIDING PHAGE PROTEIN"/>
    <property type="match status" value="1"/>
</dbReference>
<sequence>MAENNIHYPEGSLLARKDKKLSQTQLAKQLSTSIFVISRYERGEMTPSIDNAKKLAGLLDTTVGYLLGETSDRDLLKDPAMLRRLIAISELPEKERDHVLYNLDAVIRDYKTRMAYAAG</sequence>
<dbReference type="EMBL" id="VOXD01000008">
    <property type="protein sequence ID" value="TXF90207.1"/>
    <property type="molecule type" value="Genomic_DNA"/>
</dbReference>
<evidence type="ECO:0000313" key="3">
    <source>
        <dbReference type="EMBL" id="TXF90207.1"/>
    </source>
</evidence>
<dbReference type="OrthoDB" id="881869at2"/>
<comment type="caution">
    <text evidence="3">The sequence shown here is derived from an EMBL/GenBank/DDBJ whole genome shotgun (WGS) entry which is preliminary data.</text>
</comment>
<feature type="domain" description="HTH cro/C1-type" evidence="2">
    <location>
        <begin position="15"/>
        <end position="66"/>
    </location>
</feature>
<dbReference type="InterPro" id="IPR010982">
    <property type="entry name" value="Lambda_DNA-bd_dom_sf"/>
</dbReference>
<dbReference type="PANTHER" id="PTHR46558">
    <property type="entry name" value="TRACRIPTIONAL REGULATORY PROTEIN-RELATED-RELATED"/>
    <property type="match status" value="1"/>
</dbReference>